<dbReference type="FunFam" id="1.10.150.20:FF:000010">
    <property type="entry name" value="DNA polymerase lambda"/>
    <property type="match status" value="1"/>
</dbReference>
<dbReference type="InterPro" id="IPR043519">
    <property type="entry name" value="NT_sf"/>
</dbReference>
<dbReference type="EMBL" id="CAJOBE010000666">
    <property type="protein sequence ID" value="CAF3671968.1"/>
    <property type="molecule type" value="Genomic_DNA"/>
</dbReference>
<keyword evidence="6" id="KW-0235">DNA replication</keyword>
<dbReference type="GO" id="GO:0003677">
    <property type="term" value="F:DNA binding"/>
    <property type="evidence" value="ECO:0007669"/>
    <property type="project" value="UniProtKB-UniRule"/>
</dbReference>
<dbReference type="GO" id="GO:0046872">
    <property type="term" value="F:metal ion binding"/>
    <property type="evidence" value="ECO:0007669"/>
    <property type="project" value="UniProtKB-UniRule"/>
</dbReference>
<evidence type="ECO:0000313" key="21">
    <source>
        <dbReference type="EMBL" id="CAF3671356.1"/>
    </source>
</evidence>
<organism evidence="19 23">
    <name type="scientific">Rotaria sordida</name>
    <dbReference type="NCBI Taxonomy" id="392033"/>
    <lineage>
        <taxon>Eukaryota</taxon>
        <taxon>Metazoa</taxon>
        <taxon>Spiralia</taxon>
        <taxon>Gnathifera</taxon>
        <taxon>Rotifera</taxon>
        <taxon>Eurotatoria</taxon>
        <taxon>Bdelloidea</taxon>
        <taxon>Philodinida</taxon>
        <taxon>Philodinidae</taxon>
        <taxon>Rotaria</taxon>
    </lineage>
</organism>
<dbReference type="Gene3D" id="3.30.210.10">
    <property type="entry name" value="DNA polymerase, thumb domain"/>
    <property type="match status" value="1"/>
</dbReference>
<evidence type="ECO:0000313" key="23">
    <source>
        <dbReference type="Proteomes" id="UP000663882"/>
    </source>
</evidence>
<dbReference type="Proteomes" id="UP000663889">
    <property type="component" value="Unassembled WGS sequence"/>
</dbReference>
<evidence type="ECO:0000256" key="1">
    <source>
        <dbReference type="ARBA" id="ARBA00004123"/>
    </source>
</evidence>
<reference evidence="19" key="1">
    <citation type="submission" date="2021-02" db="EMBL/GenBank/DDBJ databases">
        <authorList>
            <person name="Nowell W R."/>
        </authorList>
    </citation>
    <scope>NUCLEOTIDE SEQUENCE</scope>
</reference>
<keyword evidence="8 16" id="KW-0227">DNA damage</keyword>
<dbReference type="Pfam" id="PF14792">
    <property type="entry name" value="DNA_pol_B_palm"/>
    <property type="match status" value="1"/>
</dbReference>
<feature type="region of interest" description="Disordered" evidence="17">
    <location>
        <begin position="142"/>
        <end position="179"/>
    </location>
</feature>
<keyword evidence="7" id="KW-0479">Metal-binding</keyword>
<comment type="function">
    <text evidence="16">DNA polymerase that functions in several pathways of DNA repair. Involved in base excision repair (BER) responsible for repair of lesions that give rise to abasic (AP) sites in DNA. Also contributes to DNA double-strand break repair by non-homologous end joining and homologous recombination. Has both template-dependent and template-independent (terminal transferase) DNA polymerase activities. Has also a 5'-deoxyribose-5-phosphate lyase (dRP lyase) activity.</text>
</comment>
<keyword evidence="13 16" id="KW-0539">Nucleus</keyword>
<dbReference type="InterPro" id="IPR022312">
    <property type="entry name" value="DNA_pol_X"/>
</dbReference>
<dbReference type="Pfam" id="PF10391">
    <property type="entry name" value="DNA_pol_lambd_f"/>
    <property type="match status" value="1"/>
</dbReference>
<dbReference type="InterPro" id="IPR028207">
    <property type="entry name" value="DNA_pol_B_palm_palm"/>
</dbReference>
<dbReference type="GO" id="GO:0006260">
    <property type="term" value="P:DNA replication"/>
    <property type="evidence" value="ECO:0007669"/>
    <property type="project" value="UniProtKB-KW"/>
</dbReference>
<dbReference type="InterPro" id="IPR018944">
    <property type="entry name" value="DNA_pol_lambd_fingers_domain"/>
</dbReference>
<dbReference type="OrthoDB" id="205514at2759"/>
<dbReference type="AlphaFoldDB" id="A0A813PM28"/>
<dbReference type="Gene3D" id="3.30.460.10">
    <property type="entry name" value="Beta Polymerase, domain 2"/>
    <property type="match status" value="1"/>
</dbReference>
<dbReference type="Proteomes" id="UP000663823">
    <property type="component" value="Unassembled WGS sequence"/>
</dbReference>
<dbReference type="EMBL" id="CAJNOO010000032">
    <property type="protein sequence ID" value="CAF0757383.1"/>
    <property type="molecule type" value="Genomic_DNA"/>
</dbReference>
<keyword evidence="12" id="KW-0456">Lyase</keyword>
<evidence type="ECO:0000256" key="15">
    <source>
        <dbReference type="PIRSR" id="PIRSR622312-50"/>
    </source>
</evidence>
<feature type="domain" description="DNA-directed DNA polymerase X" evidence="18">
    <location>
        <begin position="214"/>
        <end position="564"/>
    </location>
</feature>
<proteinExistence type="inferred from homology"/>
<keyword evidence="10" id="KW-0238">DNA-binding</keyword>
<dbReference type="SMART" id="SM00483">
    <property type="entry name" value="POLXc"/>
    <property type="match status" value="1"/>
</dbReference>
<feature type="compositionally biased region" description="Polar residues" evidence="17">
    <location>
        <begin position="154"/>
        <end position="169"/>
    </location>
</feature>
<evidence type="ECO:0000256" key="13">
    <source>
        <dbReference type="ARBA" id="ARBA00023242"/>
    </source>
</evidence>
<protein>
    <recommendedName>
        <fullName evidence="16">DNA polymerase</fullName>
        <ecNumber evidence="16">2.7.7.7</ecNumber>
    </recommendedName>
</protein>
<dbReference type="EC" id="2.7.7.7" evidence="16"/>
<dbReference type="GO" id="GO:0016829">
    <property type="term" value="F:lyase activity"/>
    <property type="evidence" value="ECO:0007669"/>
    <property type="project" value="UniProtKB-KW"/>
</dbReference>
<comment type="similarity">
    <text evidence="2 16">Belongs to the DNA polymerase type-X family.</text>
</comment>
<dbReference type="PROSITE" id="PS00522">
    <property type="entry name" value="DNA_POLYMERASE_X"/>
    <property type="match status" value="1"/>
</dbReference>
<keyword evidence="3" id="KW-0237">DNA synthesis</keyword>
<dbReference type="FunFam" id="1.10.150.110:FF:000005">
    <property type="entry name" value="DNA polymerase POL4"/>
    <property type="match status" value="1"/>
</dbReference>
<dbReference type="Gene3D" id="1.10.150.20">
    <property type="entry name" value="5' to 3' exonuclease, C-terminal subdomain"/>
    <property type="match status" value="1"/>
</dbReference>
<dbReference type="CDD" id="cd00141">
    <property type="entry name" value="NT_POLXc"/>
    <property type="match status" value="1"/>
</dbReference>
<dbReference type="SUPFAM" id="SSF81301">
    <property type="entry name" value="Nucleotidyltransferase"/>
    <property type="match status" value="1"/>
</dbReference>
<dbReference type="InterPro" id="IPR010996">
    <property type="entry name" value="HHH_MUS81"/>
</dbReference>
<sequence length="565" mass="65116">MSISSTKNDFDENISSIDLIPSDPNVTFYFLPNGIGKSRRTIFTDAIQQFHLQLVTSPENARFIIVDEQFDVPKVYSILKLDPSENDEKSPPIIIQTKWLSDSLKEKHLIPITKDYIIRAPLIRKKLIPSFSQEPIIEEKKHFQNKHKRRLSDDQPQGGSATQVKQRCYSSDDDDDDIMEDYNDTVKNPYKHGELPKGNWMCSMSSQTAKKNTEINQDIIDKLQAMADLYGKTNDKWRAYSYQKAITTIRRCTKRIDSYEEIMKLPSIGESLAKKIWEIIDTGGFEKLEDFQSSEYMTVINLFGNVWGCGPNIAKQWYDQGFRTLDDLRTKAKLSHNQQVGLKYYDEFLERIPRDEVTEIEAVVKEHALALVLGLTIQTCGSYRRGKATCGDVDILITHPDGISHQGLLIPLVDSLRKSGYEESLIWTYVLEFCFLSRDVLGFLTDDLVLSDKYEEDGGSHVKYFGVCLLPGENRKHRRLDIIVIPYSEYACALLYFTGSALFNRSMRNLAHQYNMYLSQHRLNTGVIRKNNSKINMGTPLYTPTEESIFKYLNLPYRPPEERDH</sequence>
<evidence type="ECO:0000256" key="16">
    <source>
        <dbReference type="RuleBase" id="RU366014"/>
    </source>
</evidence>
<dbReference type="InterPro" id="IPR029398">
    <property type="entry name" value="PolB_thumb"/>
</dbReference>
<evidence type="ECO:0000313" key="20">
    <source>
        <dbReference type="EMBL" id="CAF0847619.1"/>
    </source>
</evidence>
<evidence type="ECO:0000256" key="6">
    <source>
        <dbReference type="ARBA" id="ARBA00022705"/>
    </source>
</evidence>
<dbReference type="InterPro" id="IPR002054">
    <property type="entry name" value="DNA-dir_DNA_pol_X"/>
</dbReference>
<comment type="caution">
    <text evidence="19">The sequence shown here is derived from an EMBL/GenBank/DDBJ whole genome shotgun (WGS) entry which is preliminary data.</text>
</comment>
<evidence type="ECO:0000259" key="18">
    <source>
        <dbReference type="SMART" id="SM00483"/>
    </source>
</evidence>
<dbReference type="InterPro" id="IPR027421">
    <property type="entry name" value="DNA_pol_lamdba_lyase_dom_sf"/>
</dbReference>
<evidence type="ECO:0000256" key="7">
    <source>
        <dbReference type="ARBA" id="ARBA00022723"/>
    </source>
</evidence>
<keyword evidence="11 16" id="KW-0234">DNA repair</keyword>
<dbReference type="InterPro" id="IPR037160">
    <property type="entry name" value="DNA_Pol_thumb_sf"/>
</dbReference>
<dbReference type="InterPro" id="IPR036420">
    <property type="entry name" value="BRCT_dom_sf"/>
</dbReference>
<evidence type="ECO:0000256" key="2">
    <source>
        <dbReference type="ARBA" id="ARBA00008323"/>
    </source>
</evidence>
<dbReference type="GO" id="GO:0003887">
    <property type="term" value="F:DNA-directed DNA polymerase activity"/>
    <property type="evidence" value="ECO:0007669"/>
    <property type="project" value="UniProtKB-UniRule"/>
</dbReference>
<keyword evidence="4 16" id="KW-0808">Transferase</keyword>
<gene>
    <name evidence="22" type="ORF">FNK824_LOCUS7256</name>
    <name evidence="21" type="ORF">OTI717_LOCUS10586</name>
    <name evidence="19" type="ORF">RFH988_LOCUS1643</name>
    <name evidence="20" type="ORF">SEV965_LOCUS2932</name>
</gene>
<dbReference type="Proteomes" id="UP000663874">
    <property type="component" value="Unassembled WGS sequence"/>
</dbReference>
<dbReference type="EMBL" id="CAJNOU010000072">
    <property type="protein sequence ID" value="CAF0847619.1"/>
    <property type="molecule type" value="Genomic_DNA"/>
</dbReference>
<dbReference type="SUPFAM" id="SSF47802">
    <property type="entry name" value="DNA polymerase beta, N-terminal domain-like"/>
    <property type="match status" value="1"/>
</dbReference>
<evidence type="ECO:0000256" key="5">
    <source>
        <dbReference type="ARBA" id="ARBA00022695"/>
    </source>
</evidence>
<dbReference type="Pfam" id="PF14791">
    <property type="entry name" value="DNA_pol_B_thumb"/>
    <property type="match status" value="1"/>
</dbReference>
<evidence type="ECO:0000256" key="4">
    <source>
        <dbReference type="ARBA" id="ARBA00022679"/>
    </source>
</evidence>
<dbReference type="PRINTS" id="PR00869">
    <property type="entry name" value="DNAPOLX"/>
</dbReference>
<dbReference type="GO" id="GO:0006303">
    <property type="term" value="P:double-strand break repair via nonhomologous end joining"/>
    <property type="evidence" value="ECO:0007669"/>
    <property type="project" value="TreeGrafter"/>
</dbReference>
<evidence type="ECO:0000313" key="22">
    <source>
        <dbReference type="EMBL" id="CAF3671968.1"/>
    </source>
</evidence>
<evidence type="ECO:0000256" key="12">
    <source>
        <dbReference type="ARBA" id="ARBA00023239"/>
    </source>
</evidence>
<dbReference type="EMBL" id="CAJOAX010000963">
    <property type="protein sequence ID" value="CAF3671356.1"/>
    <property type="molecule type" value="Genomic_DNA"/>
</dbReference>
<dbReference type="Pfam" id="PF14716">
    <property type="entry name" value="HHH_8"/>
    <property type="match status" value="1"/>
</dbReference>
<dbReference type="GO" id="GO:0005634">
    <property type="term" value="C:nucleus"/>
    <property type="evidence" value="ECO:0007669"/>
    <property type="project" value="UniProtKB-SubCell"/>
</dbReference>
<evidence type="ECO:0000256" key="3">
    <source>
        <dbReference type="ARBA" id="ARBA00022634"/>
    </source>
</evidence>
<name>A0A813PM28_9BILA</name>
<dbReference type="SUPFAM" id="SSF81585">
    <property type="entry name" value="PsbU/PolX domain-like"/>
    <property type="match status" value="1"/>
</dbReference>
<accession>A0A813PM28</accession>
<evidence type="ECO:0000256" key="9">
    <source>
        <dbReference type="ARBA" id="ARBA00022932"/>
    </source>
</evidence>
<evidence type="ECO:0000256" key="14">
    <source>
        <dbReference type="ARBA" id="ARBA00049244"/>
    </source>
</evidence>
<dbReference type="InterPro" id="IPR002008">
    <property type="entry name" value="DNA_pol_X_beta-like"/>
</dbReference>
<dbReference type="PANTHER" id="PTHR11276:SF28">
    <property type="entry name" value="DNA POLYMERASE LAMBDA"/>
    <property type="match status" value="1"/>
</dbReference>
<evidence type="ECO:0000256" key="17">
    <source>
        <dbReference type="SAM" id="MobiDB-lite"/>
    </source>
</evidence>
<comment type="subcellular location">
    <subcellularLocation>
        <location evidence="1 16">Nucleus</location>
    </subcellularLocation>
</comment>
<keyword evidence="9 16" id="KW-0239">DNA-directed DNA polymerase</keyword>
<dbReference type="PANTHER" id="PTHR11276">
    <property type="entry name" value="DNA POLYMERASE TYPE-X FAMILY MEMBER"/>
    <property type="match status" value="1"/>
</dbReference>
<evidence type="ECO:0000256" key="10">
    <source>
        <dbReference type="ARBA" id="ARBA00023125"/>
    </source>
</evidence>
<dbReference type="PRINTS" id="PR00870">
    <property type="entry name" value="DNAPOLXBETA"/>
</dbReference>
<keyword evidence="5 16" id="KW-0548">Nucleotidyltransferase</keyword>
<dbReference type="InterPro" id="IPR019843">
    <property type="entry name" value="DNA_pol-X_BS"/>
</dbReference>
<dbReference type="Gene3D" id="3.40.50.10190">
    <property type="entry name" value="BRCT domain"/>
    <property type="match status" value="1"/>
</dbReference>
<feature type="active site" description="Nucleophile; Schiff-base intermediate with DNA; for 5'-dRP lyase activity" evidence="15">
    <location>
        <position position="275"/>
    </location>
</feature>
<comment type="catalytic activity">
    <reaction evidence="14 16">
        <text>DNA(n) + a 2'-deoxyribonucleoside 5'-triphosphate = DNA(n+1) + diphosphate</text>
        <dbReference type="Rhea" id="RHEA:22508"/>
        <dbReference type="Rhea" id="RHEA-COMP:17339"/>
        <dbReference type="Rhea" id="RHEA-COMP:17340"/>
        <dbReference type="ChEBI" id="CHEBI:33019"/>
        <dbReference type="ChEBI" id="CHEBI:61560"/>
        <dbReference type="ChEBI" id="CHEBI:173112"/>
        <dbReference type="EC" id="2.7.7.7"/>
    </reaction>
</comment>
<evidence type="ECO:0000256" key="8">
    <source>
        <dbReference type="ARBA" id="ARBA00022763"/>
    </source>
</evidence>
<evidence type="ECO:0000256" key="11">
    <source>
        <dbReference type="ARBA" id="ARBA00023204"/>
    </source>
</evidence>
<dbReference type="Proteomes" id="UP000663882">
    <property type="component" value="Unassembled WGS sequence"/>
</dbReference>
<dbReference type="Gene3D" id="1.10.150.110">
    <property type="entry name" value="DNA polymerase beta, N-terminal domain-like"/>
    <property type="match status" value="1"/>
</dbReference>
<evidence type="ECO:0000313" key="19">
    <source>
        <dbReference type="EMBL" id="CAF0757383.1"/>
    </source>
</evidence>